<dbReference type="InParanoid" id="D6TLP7"/>
<reference evidence="4 5" key="1">
    <citation type="journal article" date="2011" name="Stand. Genomic Sci.">
        <title>Non-contiguous finished genome sequence and contextual data of the filamentous soil bacterium Ktedonobacter racemifer type strain (SOSP1-21).</title>
        <authorList>
            <person name="Chang Y.J."/>
            <person name="Land M."/>
            <person name="Hauser L."/>
            <person name="Chertkov O."/>
            <person name="Del Rio T.G."/>
            <person name="Nolan M."/>
            <person name="Copeland A."/>
            <person name="Tice H."/>
            <person name="Cheng J.F."/>
            <person name="Lucas S."/>
            <person name="Han C."/>
            <person name="Goodwin L."/>
            <person name="Pitluck S."/>
            <person name="Ivanova N."/>
            <person name="Ovchinikova G."/>
            <person name="Pati A."/>
            <person name="Chen A."/>
            <person name="Palaniappan K."/>
            <person name="Mavromatis K."/>
            <person name="Liolios K."/>
            <person name="Brettin T."/>
            <person name="Fiebig A."/>
            <person name="Rohde M."/>
            <person name="Abt B."/>
            <person name="Goker M."/>
            <person name="Detter J.C."/>
            <person name="Woyke T."/>
            <person name="Bristow J."/>
            <person name="Eisen J.A."/>
            <person name="Markowitz V."/>
            <person name="Hugenholtz P."/>
            <person name="Kyrpides N.C."/>
            <person name="Klenk H.P."/>
            <person name="Lapidus A."/>
        </authorList>
    </citation>
    <scope>NUCLEOTIDE SEQUENCE [LARGE SCALE GENOMIC DNA]</scope>
    <source>
        <strain evidence="5">DSM 44963</strain>
    </source>
</reference>
<dbReference type="InterPro" id="IPR020084">
    <property type="entry name" value="NUDIX_hydrolase_CS"/>
</dbReference>
<dbReference type="InterPro" id="IPR020476">
    <property type="entry name" value="Nudix_hydrolase"/>
</dbReference>
<dbReference type="STRING" id="485913.Krac_8008"/>
<dbReference type="PROSITE" id="PS00893">
    <property type="entry name" value="NUDIX_BOX"/>
    <property type="match status" value="1"/>
</dbReference>
<dbReference type="eggNOG" id="COG0494">
    <property type="taxonomic scope" value="Bacteria"/>
</dbReference>
<proteinExistence type="inferred from homology"/>
<dbReference type="PROSITE" id="PS51462">
    <property type="entry name" value="NUDIX"/>
    <property type="match status" value="1"/>
</dbReference>
<keyword evidence="5" id="KW-1185">Reference proteome</keyword>
<evidence type="ECO:0000313" key="4">
    <source>
        <dbReference type="EMBL" id="EFH86697.1"/>
    </source>
</evidence>
<comment type="similarity">
    <text evidence="2">Belongs to the Nudix hydrolase family.</text>
</comment>
<dbReference type="Pfam" id="PF00293">
    <property type="entry name" value="NUDIX"/>
    <property type="match status" value="1"/>
</dbReference>
<dbReference type="PRINTS" id="PR00502">
    <property type="entry name" value="NUDIXFAMILY"/>
</dbReference>
<dbReference type="InterPro" id="IPR000086">
    <property type="entry name" value="NUDIX_hydrolase_dom"/>
</dbReference>
<protein>
    <submittedName>
        <fullName evidence="4">NUDIX hydrolase</fullName>
    </submittedName>
</protein>
<accession>D6TLP7</accession>
<evidence type="ECO:0000256" key="1">
    <source>
        <dbReference type="ARBA" id="ARBA00022801"/>
    </source>
</evidence>
<dbReference type="Proteomes" id="UP000004508">
    <property type="component" value="Unassembled WGS sequence"/>
</dbReference>
<dbReference type="OrthoDB" id="165272at2"/>
<dbReference type="InterPro" id="IPR015797">
    <property type="entry name" value="NUDIX_hydrolase-like_dom_sf"/>
</dbReference>
<dbReference type="GO" id="GO:0016787">
    <property type="term" value="F:hydrolase activity"/>
    <property type="evidence" value="ECO:0007669"/>
    <property type="project" value="UniProtKB-KW"/>
</dbReference>
<comment type="caution">
    <text evidence="4">The sequence shown here is derived from an EMBL/GenBank/DDBJ whole genome shotgun (WGS) entry which is preliminary data.</text>
</comment>
<sequence length="226" mass="26184">MSQECVEKVTAFITREHRGRRELLVFDHGLSGTQVPAGTVEYGEALEAAVLREVQEETGYNGHLLRYLGQETLDLGEAQRMVVKHALLRQAPFADAEVVAPEEILGNALRRGLTVRLERQQEGWAYVYLEEFNLEVEPPRIIRSVGGWVPGDTLSRWVRRSFFQIQLYDETPERWEQFAEGPEQYQYTFHLYWQPLEPMPHLVAPQQAWLARFYTHLFEHSVGLSS</sequence>
<dbReference type="AlphaFoldDB" id="D6TLP7"/>
<evidence type="ECO:0000256" key="2">
    <source>
        <dbReference type="RuleBase" id="RU003476"/>
    </source>
</evidence>
<keyword evidence="1 2" id="KW-0378">Hydrolase</keyword>
<dbReference type="Gene3D" id="3.90.79.10">
    <property type="entry name" value="Nucleoside Triphosphate Pyrophosphohydrolase"/>
    <property type="match status" value="1"/>
</dbReference>
<dbReference type="EMBL" id="ADVG01000002">
    <property type="protein sequence ID" value="EFH86697.1"/>
    <property type="molecule type" value="Genomic_DNA"/>
</dbReference>
<dbReference type="SUPFAM" id="SSF55811">
    <property type="entry name" value="Nudix"/>
    <property type="match status" value="1"/>
</dbReference>
<evidence type="ECO:0000313" key="5">
    <source>
        <dbReference type="Proteomes" id="UP000004508"/>
    </source>
</evidence>
<organism evidence="4 5">
    <name type="scientific">Ktedonobacter racemifer DSM 44963</name>
    <dbReference type="NCBI Taxonomy" id="485913"/>
    <lineage>
        <taxon>Bacteria</taxon>
        <taxon>Bacillati</taxon>
        <taxon>Chloroflexota</taxon>
        <taxon>Ktedonobacteria</taxon>
        <taxon>Ktedonobacterales</taxon>
        <taxon>Ktedonobacteraceae</taxon>
        <taxon>Ktedonobacter</taxon>
    </lineage>
</organism>
<feature type="domain" description="Nudix hydrolase" evidence="3">
    <location>
        <begin position="4"/>
        <end position="133"/>
    </location>
</feature>
<gene>
    <name evidence="4" type="ORF">Krac_8008</name>
</gene>
<evidence type="ECO:0000259" key="3">
    <source>
        <dbReference type="PROSITE" id="PS51462"/>
    </source>
</evidence>
<name>D6TLP7_KTERA</name>